<dbReference type="InterPro" id="IPR016024">
    <property type="entry name" value="ARM-type_fold"/>
</dbReference>
<feature type="region of interest" description="Disordered" evidence="1">
    <location>
        <begin position="1"/>
        <end position="65"/>
    </location>
</feature>
<dbReference type="Proteomes" id="UP000195557">
    <property type="component" value="Unassembled WGS sequence"/>
</dbReference>
<feature type="compositionally biased region" description="Low complexity" evidence="1">
    <location>
        <begin position="1"/>
        <end position="14"/>
    </location>
</feature>
<accession>A0A1Y5IF87</accession>
<dbReference type="AlphaFoldDB" id="A0A1Y5IF87"/>
<dbReference type="EMBL" id="KZ155780">
    <property type="protein sequence ID" value="OUS46864.1"/>
    <property type="molecule type" value="Genomic_DNA"/>
</dbReference>
<evidence type="ECO:0008006" key="3">
    <source>
        <dbReference type="Google" id="ProtNLM"/>
    </source>
</evidence>
<sequence>MYSSEPSEASYTSSRGESAFNRAEEDSLPSARSRRSRDPSAYVRNARDPPVTTRRVKTSERSDESAWVTMRSVAQALASNRAASAAQRRRFCDVLRERATSVRGVYEIARAPGAVSALKRLTGDADADARRGACEATRALAKTELGASLLCSSDEELREAWGVIRLWEWHMALARVRCTFGLRAYAKCRVAFVASTALPMKASGEVVDKYLSRQTFFPLQSNTAPTFSRDVSILAAIARTLSRSEEDPDILLSALGALDEILSTINCSVEGIPLADNAMNAAARQLAKSTITSLAAIDPVDAFTQSEWTSAVRRPGLRTRLAKLVSRWICGTPTSNADGEEQSDSEDDEGEGGEDTKEKISSRGGMAHASVLDDALYSHLLALSVHESDANIREKANRILYDATLTCENKSIGKKVYEALIGNDNLARASALSWMAYLFVQHVRTVRAFVTIHDKEKWLLTKTTKYLLSDEVLRSAAKGLSENSESIRLGATRMLRAAWDAISATPTAAPIMDQEEEREQPIADNEPILVDERFTFRSRERWHIFVNNGIIDALCNMQRSRAPGAAHLADMTLDHFYKTEQAALKRRIEEHKDDFKGKSSLAIVKAATDEVGEKSDKSSPKVVGDDVTPQRARWHEHRSKHKPIISKFTDVDNIEGDDLQRDGWRAKVEDYILAGGAGGRKTVDGEQRRGSYERAVLRDSKIGIGAKGSKLPSIWCPDAGVGPYVENVDSTPKKSSARVFTRPSERRNMS</sequence>
<reference evidence="2" key="1">
    <citation type="submission" date="2017-04" db="EMBL/GenBank/DDBJ databases">
        <title>Population genomics of picophytoplankton unveils novel chromosome hypervariability.</title>
        <authorList>
            <consortium name="DOE Joint Genome Institute"/>
            <person name="Blanc-Mathieu R."/>
            <person name="Krasovec M."/>
            <person name="Hebrard M."/>
            <person name="Yau S."/>
            <person name="Desgranges E."/>
            <person name="Martin J."/>
            <person name="Schackwitz W."/>
            <person name="Kuo A."/>
            <person name="Salin G."/>
            <person name="Donnadieu C."/>
            <person name="Desdevises Y."/>
            <person name="Sanchez-Ferandin S."/>
            <person name="Moreau H."/>
            <person name="Rivals E."/>
            <person name="Grigoriev I.V."/>
            <person name="Grimsley N."/>
            <person name="Eyre-Walker A."/>
            <person name="Piganeau G."/>
        </authorList>
    </citation>
    <scope>NUCLEOTIDE SEQUENCE [LARGE SCALE GENOMIC DNA]</scope>
    <source>
        <strain evidence="2">RCC 1115</strain>
    </source>
</reference>
<protein>
    <recommendedName>
        <fullName evidence="3">Armadillo-type fold</fullName>
    </recommendedName>
</protein>
<feature type="region of interest" description="Disordered" evidence="1">
    <location>
        <begin position="612"/>
        <end position="640"/>
    </location>
</feature>
<feature type="compositionally biased region" description="Acidic residues" evidence="1">
    <location>
        <begin position="338"/>
        <end position="353"/>
    </location>
</feature>
<gene>
    <name evidence="2" type="ORF">BE221DRAFT_72422</name>
</gene>
<evidence type="ECO:0000256" key="1">
    <source>
        <dbReference type="SAM" id="MobiDB-lite"/>
    </source>
</evidence>
<name>A0A1Y5IF87_OSTTA</name>
<dbReference type="SUPFAM" id="SSF48371">
    <property type="entry name" value="ARM repeat"/>
    <property type="match status" value="1"/>
</dbReference>
<evidence type="ECO:0000313" key="2">
    <source>
        <dbReference type="EMBL" id="OUS46864.1"/>
    </source>
</evidence>
<feature type="region of interest" description="Disordered" evidence="1">
    <location>
        <begin position="332"/>
        <end position="364"/>
    </location>
</feature>
<feature type="region of interest" description="Disordered" evidence="1">
    <location>
        <begin position="726"/>
        <end position="750"/>
    </location>
</feature>
<proteinExistence type="predicted"/>
<organism evidence="2">
    <name type="scientific">Ostreococcus tauri</name>
    <name type="common">Marine green alga</name>
    <dbReference type="NCBI Taxonomy" id="70448"/>
    <lineage>
        <taxon>Eukaryota</taxon>
        <taxon>Viridiplantae</taxon>
        <taxon>Chlorophyta</taxon>
        <taxon>Mamiellophyceae</taxon>
        <taxon>Mamiellales</taxon>
        <taxon>Bathycoccaceae</taxon>
        <taxon>Ostreococcus</taxon>
    </lineage>
</organism>